<reference evidence="9 10" key="1">
    <citation type="submission" date="2014-05" db="EMBL/GenBank/DDBJ databases">
        <title>ATOL: Assembling a taxonomically balanced genome-scale reconstruction of the evolutionary history of the Enterobacteriaceae.</title>
        <authorList>
            <person name="Plunkett G.III."/>
            <person name="Neeno-Eckwall E.C."/>
            <person name="Glasner J.D."/>
            <person name="Perna N.T."/>
        </authorList>
    </citation>
    <scope>NUCLEOTIDE SEQUENCE [LARGE SCALE GENOMIC DNA]</scope>
    <source>
        <strain evidence="9 10">ATCC 33320</strain>
    </source>
</reference>
<accession>A0A085G196</accession>
<dbReference type="PANTHER" id="PTHR39560">
    <property type="entry name" value="PROTEIN ADENYLYLTRANSFERASE FIC-RELATED"/>
    <property type="match status" value="1"/>
</dbReference>
<dbReference type="eggNOG" id="COG2184">
    <property type="taxonomic scope" value="Bacteria"/>
</dbReference>
<dbReference type="OrthoDB" id="9807853at2"/>
<keyword evidence="3" id="KW-0547">Nucleotide-binding</keyword>
<proteinExistence type="predicted"/>
<dbReference type="PROSITE" id="PS51459">
    <property type="entry name" value="FIDO"/>
    <property type="match status" value="1"/>
</dbReference>
<dbReference type="EC" id="2.7.7.108" evidence="5"/>
<dbReference type="STRING" id="1006004.GBAG_3809"/>
<evidence type="ECO:0000256" key="1">
    <source>
        <dbReference type="ARBA" id="ARBA00022679"/>
    </source>
</evidence>
<evidence type="ECO:0000256" key="2">
    <source>
        <dbReference type="ARBA" id="ARBA00022695"/>
    </source>
</evidence>
<keyword evidence="2 9" id="KW-0548">Nucleotidyltransferase</keyword>
<evidence type="ECO:0000313" key="10">
    <source>
        <dbReference type="Proteomes" id="UP000028653"/>
    </source>
</evidence>
<dbReference type="AlphaFoldDB" id="A0A085G196"/>
<dbReference type="Pfam" id="PF02661">
    <property type="entry name" value="Fic"/>
    <property type="match status" value="1"/>
</dbReference>
<gene>
    <name evidence="9" type="primary">fic</name>
    <name evidence="9" type="ORF">GBAG_3809</name>
</gene>
<dbReference type="PANTHER" id="PTHR39560:SF1">
    <property type="entry name" value="PROTEIN ADENYLYLTRANSFERASE FIC-RELATED"/>
    <property type="match status" value="1"/>
</dbReference>
<dbReference type="SUPFAM" id="SSF140931">
    <property type="entry name" value="Fic-like"/>
    <property type="match status" value="1"/>
</dbReference>
<keyword evidence="10" id="KW-1185">Reference proteome</keyword>
<dbReference type="Pfam" id="PF10832">
    <property type="entry name" value="YhfG"/>
    <property type="match status" value="1"/>
</dbReference>
<keyword evidence="1 9" id="KW-0808">Transferase</keyword>
<dbReference type="InterPro" id="IPR036597">
    <property type="entry name" value="Fido-like_dom_sf"/>
</dbReference>
<comment type="catalytic activity">
    <reaction evidence="7">
        <text>L-tyrosyl-[protein] + ATP = O-(5'-adenylyl)-L-tyrosyl-[protein] + diphosphate</text>
        <dbReference type="Rhea" id="RHEA:54288"/>
        <dbReference type="Rhea" id="RHEA-COMP:10136"/>
        <dbReference type="Rhea" id="RHEA-COMP:13846"/>
        <dbReference type="ChEBI" id="CHEBI:30616"/>
        <dbReference type="ChEBI" id="CHEBI:33019"/>
        <dbReference type="ChEBI" id="CHEBI:46858"/>
        <dbReference type="ChEBI" id="CHEBI:83624"/>
        <dbReference type="EC" id="2.7.7.108"/>
    </reaction>
</comment>
<evidence type="ECO:0000259" key="8">
    <source>
        <dbReference type="PROSITE" id="PS51459"/>
    </source>
</evidence>
<evidence type="ECO:0000256" key="5">
    <source>
        <dbReference type="ARBA" id="ARBA00034531"/>
    </source>
</evidence>
<dbReference type="InterPro" id="IPR022541">
    <property type="entry name" value="YhfG"/>
</dbReference>
<comment type="caution">
    <text evidence="9">The sequence shown here is derived from an EMBL/GenBank/DDBJ whole genome shotgun (WGS) entry which is preliminary data.</text>
</comment>
<dbReference type="Proteomes" id="UP000028653">
    <property type="component" value="Unassembled WGS sequence"/>
</dbReference>
<comment type="catalytic activity">
    <reaction evidence="6">
        <text>L-threonyl-[protein] + ATP = 3-O-(5'-adenylyl)-L-threonyl-[protein] + diphosphate</text>
        <dbReference type="Rhea" id="RHEA:54292"/>
        <dbReference type="Rhea" id="RHEA-COMP:11060"/>
        <dbReference type="Rhea" id="RHEA-COMP:13847"/>
        <dbReference type="ChEBI" id="CHEBI:30013"/>
        <dbReference type="ChEBI" id="CHEBI:30616"/>
        <dbReference type="ChEBI" id="CHEBI:33019"/>
        <dbReference type="ChEBI" id="CHEBI:138113"/>
        <dbReference type="EC" id="2.7.7.108"/>
    </reaction>
</comment>
<organism evidence="9 10">
    <name type="scientific">Buttiauxella agrestis ATCC 33320</name>
    <dbReference type="NCBI Taxonomy" id="1006004"/>
    <lineage>
        <taxon>Bacteria</taxon>
        <taxon>Pseudomonadati</taxon>
        <taxon>Pseudomonadota</taxon>
        <taxon>Gammaproteobacteria</taxon>
        <taxon>Enterobacterales</taxon>
        <taxon>Enterobacteriaceae</taxon>
        <taxon>Buttiauxella</taxon>
    </lineage>
</organism>
<dbReference type="EMBL" id="JMPI01000065">
    <property type="protein sequence ID" value="KFC77491.1"/>
    <property type="molecule type" value="Genomic_DNA"/>
</dbReference>
<dbReference type="GO" id="GO:0005524">
    <property type="term" value="F:ATP binding"/>
    <property type="evidence" value="ECO:0007669"/>
    <property type="project" value="UniProtKB-KW"/>
</dbReference>
<feature type="domain" description="Fido" evidence="8">
    <location>
        <begin position="54"/>
        <end position="195"/>
    </location>
</feature>
<dbReference type="GO" id="GO:0070733">
    <property type="term" value="F:AMPylase activity"/>
    <property type="evidence" value="ECO:0007669"/>
    <property type="project" value="UniProtKB-EC"/>
</dbReference>
<dbReference type="InterPro" id="IPR003812">
    <property type="entry name" value="Fido"/>
</dbReference>
<evidence type="ECO:0000256" key="7">
    <source>
        <dbReference type="ARBA" id="ARBA00048696"/>
    </source>
</evidence>
<dbReference type="NCBIfam" id="NF007672">
    <property type="entry name" value="PRK10347.1"/>
    <property type="match status" value="1"/>
</dbReference>
<dbReference type="GO" id="GO:0051302">
    <property type="term" value="P:regulation of cell division"/>
    <property type="evidence" value="ECO:0007669"/>
    <property type="project" value="TreeGrafter"/>
</dbReference>
<name>A0A085G196_9ENTR</name>
<protein>
    <recommendedName>
        <fullName evidence="5">protein adenylyltransferase</fullName>
        <ecNumber evidence="5">2.7.7.108</ecNumber>
    </recommendedName>
</protein>
<evidence type="ECO:0000256" key="6">
    <source>
        <dbReference type="ARBA" id="ARBA00047939"/>
    </source>
</evidence>
<evidence type="ECO:0000313" key="9">
    <source>
        <dbReference type="EMBL" id="KFC77491.1"/>
    </source>
</evidence>
<evidence type="ECO:0000256" key="3">
    <source>
        <dbReference type="ARBA" id="ARBA00022741"/>
    </source>
</evidence>
<sequence length="200" mass="23207">MAKKLTDKQKSRLWQQLRSRSFQASSRLDILEPHAQDEIIAQRVETIELGPLHRGLPWLCAIHQQLFQDVFDWAGELRDVDISKGEIQFCHFEYIENEGNDLMQEMEDEHYLVGLTRNEFVQRLSHYYCEINVLHPFFVGSGRAQRVFFEQLAIHAGYILDWKDVSPEAWATANQAGALGDLTLLNEIFTKVVSEARESE</sequence>
<keyword evidence="4" id="KW-0067">ATP-binding</keyword>
<dbReference type="Gene3D" id="1.10.3290.10">
    <property type="entry name" value="Fido-like domain"/>
    <property type="match status" value="1"/>
</dbReference>
<dbReference type="RefSeq" id="WP_034499084.1">
    <property type="nucleotide sequence ID" value="NZ_JMPI01000065.1"/>
</dbReference>
<evidence type="ECO:0000256" key="4">
    <source>
        <dbReference type="ARBA" id="ARBA00022840"/>
    </source>
</evidence>